<reference evidence="2" key="1">
    <citation type="journal article" date="2014" name="Front. Microbiol.">
        <title>High frequency of phylogenetically diverse reductive dehalogenase-homologous genes in deep subseafloor sedimentary metagenomes.</title>
        <authorList>
            <person name="Kawai M."/>
            <person name="Futagami T."/>
            <person name="Toyoda A."/>
            <person name="Takaki Y."/>
            <person name="Nishi S."/>
            <person name="Hori S."/>
            <person name="Arai W."/>
            <person name="Tsubouchi T."/>
            <person name="Morono Y."/>
            <person name="Uchiyama I."/>
            <person name="Ito T."/>
            <person name="Fujiyama A."/>
            <person name="Inagaki F."/>
            <person name="Takami H."/>
        </authorList>
    </citation>
    <scope>NUCLEOTIDE SEQUENCE</scope>
    <source>
        <strain evidence="2">Expedition CK06-06</strain>
    </source>
</reference>
<dbReference type="InterPro" id="IPR029903">
    <property type="entry name" value="RmlD-like-bd"/>
</dbReference>
<dbReference type="AlphaFoldDB" id="X1JIQ5"/>
<comment type="caution">
    <text evidence="2">The sequence shown here is derived from an EMBL/GenBank/DDBJ whole genome shotgun (WGS) entry which is preliminary data.</text>
</comment>
<feature type="domain" description="RmlD-like substrate binding" evidence="1">
    <location>
        <begin position="1"/>
        <end position="37"/>
    </location>
</feature>
<proteinExistence type="predicted"/>
<dbReference type="Gene3D" id="3.40.50.720">
    <property type="entry name" value="NAD(P)-binding Rossmann-like Domain"/>
    <property type="match status" value="1"/>
</dbReference>
<sequence>MKILITGSKGQLGSELVEFLSKDNKVYGFGHKELDIT</sequence>
<evidence type="ECO:0000259" key="1">
    <source>
        <dbReference type="Pfam" id="PF04321"/>
    </source>
</evidence>
<feature type="non-terminal residue" evidence="2">
    <location>
        <position position="37"/>
    </location>
</feature>
<evidence type="ECO:0000313" key="2">
    <source>
        <dbReference type="EMBL" id="GAH94591.1"/>
    </source>
</evidence>
<dbReference type="Pfam" id="PF04321">
    <property type="entry name" value="RmlD_sub_bind"/>
    <property type="match status" value="1"/>
</dbReference>
<accession>X1JIQ5</accession>
<organism evidence="2">
    <name type="scientific">marine sediment metagenome</name>
    <dbReference type="NCBI Taxonomy" id="412755"/>
    <lineage>
        <taxon>unclassified sequences</taxon>
        <taxon>metagenomes</taxon>
        <taxon>ecological metagenomes</taxon>
    </lineage>
</organism>
<dbReference type="SUPFAM" id="SSF51735">
    <property type="entry name" value="NAD(P)-binding Rossmann-fold domains"/>
    <property type="match status" value="1"/>
</dbReference>
<dbReference type="EMBL" id="BARU01049586">
    <property type="protein sequence ID" value="GAH94591.1"/>
    <property type="molecule type" value="Genomic_DNA"/>
</dbReference>
<dbReference type="InterPro" id="IPR036291">
    <property type="entry name" value="NAD(P)-bd_dom_sf"/>
</dbReference>
<gene>
    <name evidence="2" type="ORF">S03H2_72892</name>
</gene>
<name>X1JIQ5_9ZZZZ</name>
<protein>
    <recommendedName>
        <fullName evidence="1">RmlD-like substrate binding domain-containing protein</fullName>
    </recommendedName>
</protein>